<reference evidence="6" key="1">
    <citation type="journal article" date="2023" name="Commun. Biol.">
        <title>Genome analysis of Parmales, the sister group of diatoms, reveals the evolutionary specialization of diatoms from phago-mixotrophs to photoautotrophs.</title>
        <authorList>
            <person name="Ban H."/>
            <person name="Sato S."/>
            <person name="Yoshikawa S."/>
            <person name="Yamada K."/>
            <person name="Nakamura Y."/>
            <person name="Ichinomiya M."/>
            <person name="Sato N."/>
            <person name="Blanc-Mathieu R."/>
            <person name="Endo H."/>
            <person name="Kuwata A."/>
            <person name="Ogata H."/>
        </authorList>
    </citation>
    <scope>NUCLEOTIDE SEQUENCE [LARGE SCALE GENOMIC DNA]</scope>
    <source>
        <strain evidence="6">NIES 3699</strain>
    </source>
</reference>
<feature type="region of interest" description="Disordered" evidence="3">
    <location>
        <begin position="573"/>
        <end position="603"/>
    </location>
</feature>
<dbReference type="AlphaFoldDB" id="A0A9W7BBF1"/>
<name>A0A9W7BBF1_9STRA</name>
<evidence type="ECO:0000256" key="1">
    <source>
        <dbReference type="ARBA" id="ARBA00022679"/>
    </source>
</evidence>
<dbReference type="InterPro" id="IPR036940">
    <property type="entry name" value="PI3/4_kinase_cat_sf"/>
</dbReference>
<feature type="domain" description="PI3K/PI4K catalytic" evidence="4">
    <location>
        <begin position="835"/>
        <end position="1104"/>
    </location>
</feature>
<comment type="caution">
    <text evidence="5">The sequence shown here is derived from an EMBL/GenBank/DDBJ whole genome shotgun (WGS) entry which is preliminary data.</text>
</comment>
<dbReference type="InterPro" id="IPR011009">
    <property type="entry name" value="Kinase-like_dom_sf"/>
</dbReference>
<evidence type="ECO:0000313" key="5">
    <source>
        <dbReference type="EMBL" id="GMH83394.1"/>
    </source>
</evidence>
<dbReference type="PROSITE" id="PS00915">
    <property type="entry name" value="PI3_4_KINASE_1"/>
    <property type="match status" value="1"/>
</dbReference>
<dbReference type="SUPFAM" id="SSF50729">
    <property type="entry name" value="PH domain-like"/>
    <property type="match status" value="1"/>
</dbReference>
<dbReference type="Pfam" id="PF00454">
    <property type="entry name" value="PI3_PI4_kinase"/>
    <property type="match status" value="2"/>
</dbReference>
<accession>A0A9W7BBF1</accession>
<evidence type="ECO:0000313" key="6">
    <source>
        <dbReference type="Proteomes" id="UP001165160"/>
    </source>
</evidence>
<dbReference type="Gene3D" id="1.10.1070.11">
    <property type="entry name" value="Phosphatidylinositol 3-/4-kinase, catalytic domain"/>
    <property type="match status" value="1"/>
</dbReference>
<sequence length="1120" mass="123821">MSVQNGLCYSYITTSHTSTLSPPKGGGTSPRGDFSDDYYRELDDDDEEARFEGNDRRSAKMWGVLTGTNLNLYPDESSWLTGCMPSTSLEICSATDPPPQSTSPTFTIFTFSGTLVQCTVSPNHLTPWLTSIYNGCATRITSPSPPKTISFQPEISHFPSPTSPNTWSYSRLPPKQYTKTCPLTTLPLNPSLLSSSSHCVPCGRHLSPSSILPRACPLQQYGFETSSDVCYECFGGQGVLNCAGRKCVWGIQERSEIAATKTAYTLICSYLKISPSSPSTPLPKKEDEDFVLVQKVQKSRIVECMEEEEALEEKLQTLSTRSPILKDLLSMLTPSTSSPPPISDSSFLIRLLESSSLTPPPPFPVAEDLVTTLLSLSNACTQPGPIKTLHTILNYLLKLCSEPHTLPQVHLFWSQIVNIYVTIVHGVGLEAFRRTAALEDFLLTVGIKYSIIMGLEMCWYLLGSVPNNIRLWKDRDFHVVHFLVEFEAASEGRIWGEGEHVTEGRYRPSEHQRILTHNIEEIMGEQRFQLNSYLTNSVRKDIYLKHSAKKRPPSPPPVAVPIGSLRIDTSASGLESDTKLSSTSSPPPPPPPAPSIPVRPQSLSSSALSGQLGLMARLSYTALTCFSPQVTDKDSYLQSQIKSINETISGVNPFTGMGKVLGIVEGEGRVFRSKARTPILVYLELLTPGAAVLPPTPSDPGIPAFKKRHNSSSNLLSSNSSVVESIRGLIRAHVSRKVEEDDDGISQLRSLLMLSSSSLTTDSTFVDAGSVDSRLRGCGKVSSAVKTAVEMYTRSELTSFELLTIASKDLSFLIHQTEGSRSDDVAFWVENESWTAKKNKIRESSEHGHKEGYDIVGMIVKANDDVRQETFMMQLINLCDTVWKLESVPLWVKPYKIIATSGSSGVIECIQNSTSIDAMKEKRIKQKLNPSLKAWIEDLPNVDEKKKNFVNSLAAYSIICYLFQLKDRHNGNLLLDYSGHILHIDFGFLLGIAPGNKFSLETSPFKLTSEMVEVMGGKSGDLFFQFSELFVRGFLALQQYRDKFVDVVGITAKNSSFPCFAKKSEGEIEDMLEALRGRFKGELNREDTVKYCMQTIHSSAASSGTANYDRFQYLTQGTLY</sequence>
<dbReference type="InterPro" id="IPR018936">
    <property type="entry name" value="PI3/4_kinase_CS"/>
</dbReference>
<evidence type="ECO:0000256" key="3">
    <source>
        <dbReference type="SAM" id="MobiDB-lite"/>
    </source>
</evidence>
<dbReference type="PROSITE" id="PS50290">
    <property type="entry name" value="PI3_4_KINASE_3"/>
    <property type="match status" value="1"/>
</dbReference>
<dbReference type="EMBL" id="BRXX01000026">
    <property type="protein sequence ID" value="GMH83394.1"/>
    <property type="molecule type" value="Genomic_DNA"/>
</dbReference>
<dbReference type="GO" id="GO:0005737">
    <property type="term" value="C:cytoplasm"/>
    <property type="evidence" value="ECO:0007669"/>
    <property type="project" value="TreeGrafter"/>
</dbReference>
<dbReference type="GO" id="GO:0048015">
    <property type="term" value="P:phosphatidylinositol-mediated signaling"/>
    <property type="evidence" value="ECO:0007669"/>
    <property type="project" value="TreeGrafter"/>
</dbReference>
<dbReference type="PANTHER" id="PTHR10048">
    <property type="entry name" value="PHOSPHATIDYLINOSITOL KINASE"/>
    <property type="match status" value="1"/>
</dbReference>
<dbReference type="InterPro" id="IPR015433">
    <property type="entry name" value="PI3/4_kinase"/>
</dbReference>
<dbReference type="SUPFAM" id="SSF56112">
    <property type="entry name" value="Protein kinase-like (PK-like)"/>
    <property type="match status" value="1"/>
</dbReference>
<organism evidence="5 6">
    <name type="scientific">Triparma verrucosa</name>
    <dbReference type="NCBI Taxonomy" id="1606542"/>
    <lineage>
        <taxon>Eukaryota</taxon>
        <taxon>Sar</taxon>
        <taxon>Stramenopiles</taxon>
        <taxon>Ochrophyta</taxon>
        <taxon>Bolidophyceae</taxon>
        <taxon>Parmales</taxon>
        <taxon>Triparmaceae</taxon>
        <taxon>Triparma</taxon>
    </lineage>
</organism>
<keyword evidence="1" id="KW-0808">Transferase</keyword>
<feature type="compositionally biased region" description="Pro residues" evidence="3">
    <location>
        <begin position="585"/>
        <end position="597"/>
    </location>
</feature>
<keyword evidence="2" id="KW-0418">Kinase</keyword>
<protein>
    <recommendedName>
        <fullName evidence="4">PI3K/PI4K catalytic domain-containing protein</fullName>
    </recommendedName>
</protein>
<dbReference type="GO" id="GO:0016020">
    <property type="term" value="C:membrane"/>
    <property type="evidence" value="ECO:0007669"/>
    <property type="project" value="TreeGrafter"/>
</dbReference>
<dbReference type="GO" id="GO:0046854">
    <property type="term" value="P:phosphatidylinositol phosphate biosynthetic process"/>
    <property type="evidence" value="ECO:0007669"/>
    <property type="project" value="InterPro"/>
</dbReference>
<evidence type="ECO:0000256" key="2">
    <source>
        <dbReference type="ARBA" id="ARBA00022777"/>
    </source>
</evidence>
<proteinExistence type="predicted"/>
<keyword evidence="6" id="KW-1185">Reference proteome</keyword>
<dbReference type="PANTHER" id="PTHR10048:SF22">
    <property type="entry name" value="PHOSPHATIDYLINOSITOL 4-KINASE BETA"/>
    <property type="match status" value="1"/>
</dbReference>
<dbReference type="InterPro" id="IPR000403">
    <property type="entry name" value="PI3/4_kinase_cat_dom"/>
</dbReference>
<dbReference type="Proteomes" id="UP001165160">
    <property type="component" value="Unassembled WGS sequence"/>
</dbReference>
<dbReference type="Gene3D" id="3.30.1010.10">
    <property type="entry name" value="Phosphatidylinositol 3-kinase Catalytic Subunit, Chain A, domain 4"/>
    <property type="match status" value="1"/>
</dbReference>
<evidence type="ECO:0000259" key="4">
    <source>
        <dbReference type="PROSITE" id="PS50290"/>
    </source>
</evidence>
<gene>
    <name evidence="5" type="ORF">TrVE_jg1027</name>
</gene>
<dbReference type="SMART" id="SM00146">
    <property type="entry name" value="PI3Kc"/>
    <property type="match status" value="1"/>
</dbReference>
<dbReference type="GO" id="GO:0004430">
    <property type="term" value="F:1-phosphatidylinositol 4-kinase activity"/>
    <property type="evidence" value="ECO:0007669"/>
    <property type="project" value="TreeGrafter"/>
</dbReference>